<sequence length="105" mass="11789">MFSLNWLFVAIGLLTKSVETANAATFPMLFLPYVSSSFIPTETMPSWLHALAENQPMTPLIETVRGLLLGTPIDNNLWLTLAWFGGLFIISFVLATLLFKKRKQN</sequence>
<dbReference type="EMBL" id="JX399284">
    <property type="protein sequence ID" value="AFV25707.1"/>
    <property type="molecule type" value="Genomic_DNA"/>
</dbReference>
<comment type="caution">
    <text evidence="5">Lacks conserved residue(s) required for the propagation of feature annotation.</text>
</comment>
<dbReference type="GO" id="GO:0140359">
    <property type="term" value="F:ABC-type transporter activity"/>
    <property type="evidence" value="ECO:0007669"/>
    <property type="project" value="InterPro"/>
</dbReference>
<dbReference type="InterPro" id="IPR013525">
    <property type="entry name" value="ABC2_TM"/>
</dbReference>
<dbReference type="PANTHER" id="PTHR43229:SF2">
    <property type="entry name" value="NODULATION PROTEIN J"/>
    <property type="match status" value="1"/>
</dbReference>
<feature type="chain" id="PRO_5033974191" description="Transport permease protein" evidence="6">
    <location>
        <begin position="24"/>
        <end position="105"/>
    </location>
</feature>
<evidence type="ECO:0000256" key="1">
    <source>
        <dbReference type="ARBA" id="ARBA00004141"/>
    </source>
</evidence>
<dbReference type="PANTHER" id="PTHR43229">
    <property type="entry name" value="NODULATION PROTEIN J"/>
    <property type="match status" value="1"/>
</dbReference>
<evidence type="ECO:0000313" key="9">
    <source>
        <dbReference type="EMBL" id="THG90334.1"/>
    </source>
</evidence>
<reference evidence="9 10" key="2">
    <citation type="submission" date="2014-01" db="EMBL/GenBank/DDBJ databases">
        <title>Draft genome sequencing of Bacillus alcalophilus CGMCC 1.3604.</title>
        <authorList>
            <person name="Yang J."/>
            <person name="Diao L."/>
            <person name="Yang S."/>
        </authorList>
    </citation>
    <scope>NUCLEOTIDE SEQUENCE [LARGE SCALE GENOMIC DNA]</scope>
    <source>
        <strain evidence="9 10">CGMCC 1.3604</strain>
    </source>
</reference>
<keyword evidence="5" id="KW-0813">Transport</keyword>
<dbReference type="AlphaFoldDB" id="J8TUN4"/>
<proteinExistence type="inferred from homology"/>
<gene>
    <name evidence="9" type="ORF">AJ85_11440</name>
    <name evidence="8" type="ORF">BalcAV1043</name>
</gene>
<evidence type="ECO:0000259" key="7">
    <source>
        <dbReference type="PROSITE" id="PS51012"/>
    </source>
</evidence>
<comment type="subcellular location">
    <subcellularLocation>
        <location evidence="5">Cell membrane</location>
        <topology evidence="5">Multi-pass membrane protein</topology>
    </subcellularLocation>
    <subcellularLocation>
        <location evidence="1">Membrane</location>
        <topology evidence="1">Multi-pass membrane protein</topology>
    </subcellularLocation>
</comment>
<evidence type="ECO:0000313" key="10">
    <source>
        <dbReference type="Proteomes" id="UP000297014"/>
    </source>
</evidence>
<evidence type="ECO:0000256" key="3">
    <source>
        <dbReference type="ARBA" id="ARBA00022989"/>
    </source>
</evidence>
<evidence type="ECO:0000256" key="4">
    <source>
        <dbReference type="ARBA" id="ARBA00023136"/>
    </source>
</evidence>
<feature type="domain" description="ABC transmembrane type-2" evidence="7">
    <location>
        <begin position="1"/>
        <end position="102"/>
    </location>
</feature>
<evidence type="ECO:0000256" key="2">
    <source>
        <dbReference type="ARBA" id="ARBA00022692"/>
    </source>
</evidence>
<dbReference type="InterPro" id="IPR047817">
    <property type="entry name" value="ABC2_TM_bact-type"/>
</dbReference>
<keyword evidence="5" id="KW-1003">Cell membrane</keyword>
<comment type="similarity">
    <text evidence="5">Belongs to the ABC-2 integral membrane protein family.</text>
</comment>
<feature type="transmembrane region" description="Helical" evidence="5">
    <location>
        <begin position="77"/>
        <end position="99"/>
    </location>
</feature>
<dbReference type="Pfam" id="PF01061">
    <property type="entry name" value="ABC2_membrane"/>
    <property type="match status" value="1"/>
</dbReference>
<protein>
    <recommendedName>
        <fullName evidence="5">Transport permease protein</fullName>
    </recommendedName>
</protein>
<dbReference type="GO" id="GO:0005886">
    <property type="term" value="C:plasma membrane"/>
    <property type="evidence" value="ECO:0007669"/>
    <property type="project" value="UniProtKB-SubCell"/>
</dbReference>
<dbReference type="EMBL" id="JALP01000162">
    <property type="protein sequence ID" value="THG90334.1"/>
    <property type="molecule type" value="Genomic_DNA"/>
</dbReference>
<evidence type="ECO:0000313" key="8">
    <source>
        <dbReference type="EMBL" id="AFV25707.1"/>
    </source>
</evidence>
<dbReference type="PROSITE" id="PS51012">
    <property type="entry name" value="ABC_TM2"/>
    <property type="match status" value="1"/>
</dbReference>
<evidence type="ECO:0000256" key="5">
    <source>
        <dbReference type="RuleBase" id="RU361157"/>
    </source>
</evidence>
<name>J8TUN4_ALKAL</name>
<feature type="signal peptide" evidence="6">
    <location>
        <begin position="1"/>
        <end position="23"/>
    </location>
</feature>
<dbReference type="Proteomes" id="UP000297014">
    <property type="component" value="Unassembled WGS sequence"/>
</dbReference>
<keyword evidence="2 5" id="KW-0812">Transmembrane</keyword>
<dbReference type="InterPro" id="IPR051784">
    <property type="entry name" value="Nod_factor_ABC_transporter"/>
</dbReference>
<keyword evidence="3 5" id="KW-1133">Transmembrane helix</keyword>
<evidence type="ECO:0000256" key="6">
    <source>
        <dbReference type="SAM" id="SignalP"/>
    </source>
</evidence>
<keyword evidence="6" id="KW-0732">Signal</keyword>
<reference evidence="8" key="1">
    <citation type="submission" date="2012-07" db="EMBL/GenBank/DDBJ databases">
        <title>A Draft Genome for Bacillus alcalophilus strain ATCC 27647.</title>
        <authorList>
            <person name="Attie O."/>
            <person name="Jayaprakash A."/>
            <person name="Sachidanandam R."/>
            <person name="Shah H."/>
            <person name="Paulsen I."/>
            <person name="Morino M."/>
            <person name="Ito M."/>
            <person name="Krulwich T."/>
        </authorList>
    </citation>
    <scope>NUCLEOTIDE SEQUENCE</scope>
    <source>
        <strain evidence="8">ATCC 27647</strain>
    </source>
</reference>
<keyword evidence="4 5" id="KW-0472">Membrane</keyword>
<organism evidence="8">
    <name type="scientific">Alkalihalobacillus alcalophilus ATCC 27647 = CGMCC 1.3604</name>
    <dbReference type="NCBI Taxonomy" id="1218173"/>
    <lineage>
        <taxon>Bacteria</taxon>
        <taxon>Bacillati</taxon>
        <taxon>Bacillota</taxon>
        <taxon>Bacilli</taxon>
        <taxon>Bacillales</taxon>
        <taxon>Bacillaceae</taxon>
        <taxon>Alkalihalobacillus</taxon>
    </lineage>
</organism>
<accession>J8TUN4</accession>